<dbReference type="GO" id="GO:0004767">
    <property type="term" value="F:sphingomyelin phosphodiesterase activity"/>
    <property type="evidence" value="ECO:0007669"/>
    <property type="project" value="InterPro"/>
</dbReference>
<dbReference type="GO" id="GO:0046872">
    <property type="term" value="F:metal ion binding"/>
    <property type="evidence" value="ECO:0007669"/>
    <property type="project" value="UniProtKB-KW"/>
</dbReference>
<dbReference type="GO" id="GO:0006665">
    <property type="term" value="P:sphingolipid metabolic process"/>
    <property type="evidence" value="ECO:0007669"/>
    <property type="project" value="UniProtKB-KW"/>
</dbReference>
<evidence type="ECO:0000313" key="17">
    <source>
        <dbReference type="Proteomes" id="UP001165120"/>
    </source>
</evidence>
<evidence type="ECO:0000256" key="1">
    <source>
        <dbReference type="ARBA" id="ARBA00004141"/>
    </source>
</evidence>
<keyword evidence="10 14" id="KW-1133">Transmembrane helix</keyword>
<sequence>MSFINHNIKDTTGSSLQDLENQQIEIELNNNTDTMNTDSNTINNTSKPTSEIDNSNNNNNDNSLTDNNTLTNSNNSKLDDKHLSKKLHEEDDNEHDNDDGGDDSSIDSALNDNSLRQQLESNVYRERVSDYDIIPEGEIQLSSRRESDYDYNIKISPQTNKEDETNLFNKTYTNTNYYNIITKPNLSRTLSSPASDFNVSRKSSIINANPNSNNNNHSLLSGSAIMNTSPAFAAAVSSARSRANTLNNNNYNIRARDGSIISNNSVYNNNSNRINQQNQNSLRFPQSNSTTRLINNDEPPNTQYSERVRNLSFVHHARNLTYHPNDSIKLLTLNCWGLKYISKHRKERLHAIAHRIASIDSKDDYDVVALQEIWVSEDWEYIEEVCAKKYPYRRIFSSGILTGPGLAILSKIPIRSTFLYKYPINGRPSAFYRGDWYVGKSLAVTLLEPNYDNASPIALLNSHMHAPYSLTGDAAYSCHRACQAWDIASLATNFSEAGYAVILTGDLNSRPGSLPYNILQYESCLKDSWEVLNGPTDLEAIKKMSPEDQIKKGATTCDSILNTWRATRRPDEACRLDYCLIDYSKLIPIDASVEFTEQIPNIGSYSDHFGYTATFRILPISHHGERMEFVEQRVKVYQDLKDTVEEYIENTIPFQRKWRLYHFYFSMFIFIAFLPVIVVVSYRAPWASILFYLSGVLITVSGVINGLIVFLFGKSERRALNEILYQVEDKSQHLKNYRFTK</sequence>
<evidence type="ECO:0000256" key="3">
    <source>
        <dbReference type="ARBA" id="ARBA00004991"/>
    </source>
</evidence>
<feature type="compositionally biased region" description="Acidic residues" evidence="13">
    <location>
        <begin position="90"/>
        <end position="105"/>
    </location>
</feature>
<evidence type="ECO:0000256" key="12">
    <source>
        <dbReference type="ARBA" id="ARBA00023136"/>
    </source>
</evidence>
<feature type="compositionally biased region" description="Basic and acidic residues" evidence="13">
    <location>
        <begin position="77"/>
        <end position="89"/>
    </location>
</feature>
<comment type="pathway">
    <text evidence="3">Sphingolipid metabolism.</text>
</comment>
<organism evidence="16 17">
    <name type="scientific">Candida boidinii</name>
    <name type="common">Yeast</name>
    <dbReference type="NCBI Taxonomy" id="5477"/>
    <lineage>
        <taxon>Eukaryota</taxon>
        <taxon>Fungi</taxon>
        <taxon>Dikarya</taxon>
        <taxon>Ascomycota</taxon>
        <taxon>Saccharomycotina</taxon>
        <taxon>Pichiomycetes</taxon>
        <taxon>Pichiales</taxon>
        <taxon>Pichiaceae</taxon>
        <taxon>Ogataea</taxon>
        <taxon>Ogataea/Candida clade</taxon>
    </lineage>
</organism>
<accession>A0A9W6SWW7</accession>
<dbReference type="InterPro" id="IPR005135">
    <property type="entry name" value="Endo/exonuclease/phosphatase"/>
</dbReference>
<evidence type="ECO:0000256" key="5">
    <source>
        <dbReference type="ARBA" id="ARBA00022692"/>
    </source>
</evidence>
<dbReference type="SUPFAM" id="SSF56219">
    <property type="entry name" value="DNase I-like"/>
    <property type="match status" value="1"/>
</dbReference>
<protein>
    <submittedName>
        <fullName evidence="16">Unnamed protein product</fullName>
    </submittedName>
</protein>
<feature type="transmembrane region" description="Helical" evidence="14">
    <location>
        <begin position="663"/>
        <end position="683"/>
    </location>
</feature>
<dbReference type="InterPro" id="IPR038772">
    <property type="entry name" value="Sph/SMPD2-like"/>
</dbReference>
<dbReference type="EMBL" id="BSXN01000229">
    <property type="protein sequence ID" value="GME67688.1"/>
    <property type="molecule type" value="Genomic_DNA"/>
</dbReference>
<reference evidence="16" key="1">
    <citation type="submission" date="2023-04" db="EMBL/GenBank/DDBJ databases">
        <title>Candida boidinii NBRC 10035.</title>
        <authorList>
            <person name="Ichikawa N."/>
            <person name="Sato H."/>
            <person name="Tonouchi N."/>
        </authorList>
    </citation>
    <scope>NUCLEOTIDE SEQUENCE</scope>
    <source>
        <strain evidence="16">NBRC 10035</strain>
    </source>
</reference>
<keyword evidence="12 14" id="KW-0472">Membrane</keyword>
<comment type="caution">
    <text evidence="16">The sequence shown here is derived from an EMBL/GenBank/DDBJ whole genome shotgun (WGS) entry which is preliminary data.</text>
</comment>
<evidence type="ECO:0000256" key="6">
    <source>
        <dbReference type="ARBA" id="ARBA00022723"/>
    </source>
</evidence>
<dbReference type="InterPro" id="IPR036691">
    <property type="entry name" value="Endo/exonu/phosph_ase_sf"/>
</dbReference>
<dbReference type="AlphaFoldDB" id="A0A9W6SWW7"/>
<evidence type="ECO:0000256" key="10">
    <source>
        <dbReference type="ARBA" id="ARBA00022989"/>
    </source>
</evidence>
<evidence type="ECO:0000256" key="4">
    <source>
        <dbReference type="ARBA" id="ARBA00006335"/>
    </source>
</evidence>
<evidence type="ECO:0000256" key="14">
    <source>
        <dbReference type="SAM" id="Phobius"/>
    </source>
</evidence>
<evidence type="ECO:0000256" key="8">
    <source>
        <dbReference type="ARBA" id="ARBA00022842"/>
    </source>
</evidence>
<evidence type="ECO:0000256" key="7">
    <source>
        <dbReference type="ARBA" id="ARBA00022801"/>
    </source>
</evidence>
<comment type="subcellular location">
    <subcellularLocation>
        <location evidence="1">Membrane</location>
        <topology evidence="1">Multi-pass membrane protein</topology>
    </subcellularLocation>
</comment>
<keyword evidence="5 14" id="KW-0812">Transmembrane</keyword>
<dbReference type="PANTHER" id="PTHR16320:SF24">
    <property type="entry name" value="PHOSPHODIESTERASE, PUTATIVE-RELATED"/>
    <property type="match status" value="1"/>
</dbReference>
<evidence type="ECO:0000256" key="9">
    <source>
        <dbReference type="ARBA" id="ARBA00022919"/>
    </source>
</evidence>
<dbReference type="Proteomes" id="UP001165120">
    <property type="component" value="Unassembled WGS sequence"/>
</dbReference>
<feature type="compositionally biased region" description="Low complexity" evidence="13">
    <location>
        <begin position="28"/>
        <end position="46"/>
    </location>
</feature>
<dbReference type="FunFam" id="3.60.10.10:FF:000073">
    <property type="entry name" value="Inositol phosphosphingolipid phospholipase"/>
    <property type="match status" value="1"/>
</dbReference>
<dbReference type="Pfam" id="PF03372">
    <property type="entry name" value="Exo_endo_phos"/>
    <property type="match status" value="1"/>
</dbReference>
<proteinExistence type="inferred from homology"/>
<feature type="compositionally biased region" description="Low complexity" evidence="13">
    <location>
        <begin position="53"/>
        <end position="76"/>
    </location>
</feature>
<evidence type="ECO:0000259" key="15">
    <source>
        <dbReference type="Pfam" id="PF03372"/>
    </source>
</evidence>
<comment type="similarity">
    <text evidence="4">Belongs to the neutral sphingomyelinase family.</text>
</comment>
<evidence type="ECO:0000256" key="13">
    <source>
        <dbReference type="SAM" id="MobiDB-lite"/>
    </source>
</evidence>
<dbReference type="Gene3D" id="3.60.10.10">
    <property type="entry name" value="Endonuclease/exonuclease/phosphatase"/>
    <property type="match status" value="1"/>
</dbReference>
<feature type="domain" description="Endonuclease/exonuclease/phosphatase" evidence="15">
    <location>
        <begin position="331"/>
        <end position="608"/>
    </location>
</feature>
<feature type="transmembrane region" description="Helical" evidence="14">
    <location>
        <begin position="689"/>
        <end position="712"/>
    </location>
</feature>
<gene>
    <name evidence="16" type="ORF">Cboi02_000106700</name>
</gene>
<keyword evidence="17" id="KW-1185">Reference proteome</keyword>
<evidence type="ECO:0000313" key="16">
    <source>
        <dbReference type="EMBL" id="GME67688.1"/>
    </source>
</evidence>
<evidence type="ECO:0000256" key="11">
    <source>
        <dbReference type="ARBA" id="ARBA00023098"/>
    </source>
</evidence>
<keyword evidence="7" id="KW-0378">Hydrolase</keyword>
<name>A0A9W6SWW7_CANBO</name>
<keyword evidence="8" id="KW-0460">Magnesium</keyword>
<keyword evidence="9" id="KW-0746">Sphingolipid metabolism</keyword>
<comment type="pathway">
    <text evidence="2">Lipid metabolism; sphingolipid metabolism.</text>
</comment>
<keyword evidence="11" id="KW-0443">Lipid metabolism</keyword>
<feature type="region of interest" description="Disordered" evidence="13">
    <location>
        <begin position="28"/>
        <end position="114"/>
    </location>
</feature>
<keyword evidence="6" id="KW-0479">Metal-binding</keyword>
<evidence type="ECO:0000256" key="2">
    <source>
        <dbReference type="ARBA" id="ARBA00004760"/>
    </source>
</evidence>
<dbReference type="PANTHER" id="PTHR16320">
    <property type="entry name" value="SPHINGOMYELINASE FAMILY MEMBER"/>
    <property type="match status" value="1"/>
</dbReference>
<dbReference type="GO" id="GO:0016020">
    <property type="term" value="C:membrane"/>
    <property type="evidence" value="ECO:0007669"/>
    <property type="project" value="UniProtKB-SubCell"/>
</dbReference>